<dbReference type="OrthoDB" id="8478167at2"/>
<organism evidence="1 2">
    <name type="scientific">Enterovirga rhinocerotis</name>
    <dbReference type="NCBI Taxonomy" id="1339210"/>
    <lineage>
        <taxon>Bacteria</taxon>
        <taxon>Pseudomonadati</taxon>
        <taxon>Pseudomonadota</taxon>
        <taxon>Alphaproteobacteria</taxon>
        <taxon>Hyphomicrobiales</taxon>
        <taxon>Methylobacteriaceae</taxon>
        <taxon>Enterovirga</taxon>
    </lineage>
</organism>
<accession>A0A4R7BY54</accession>
<sequence>MERGDFGRLKPSVWNDTVEATGSLAARSRGEPVSSNMLTDDEQELRDRAWRFLVPARSRPWLDRAIAELVATRVLAPDMIEPDPTAYFRGLRETAGRSPVSSYRKLSEDASGDRHLVPGFARVASRVLAADRARLAALATTPGVSVREDGNARARVAENRCLVAWVSAAAGFRARAYRYALDHLFIEAPGHDAVPTERAIEGLVASRRALDALGVPPLAAAACAGEPPRAIERSVISRKG</sequence>
<evidence type="ECO:0000313" key="2">
    <source>
        <dbReference type="Proteomes" id="UP000295122"/>
    </source>
</evidence>
<name>A0A4R7BY54_9HYPH</name>
<evidence type="ECO:0000313" key="1">
    <source>
        <dbReference type="EMBL" id="TDR88946.1"/>
    </source>
</evidence>
<proteinExistence type="predicted"/>
<reference evidence="1 2" key="1">
    <citation type="submission" date="2019-03" db="EMBL/GenBank/DDBJ databases">
        <title>Genomic Encyclopedia of Type Strains, Phase IV (KMG-IV): sequencing the most valuable type-strain genomes for metagenomic binning, comparative biology and taxonomic classification.</title>
        <authorList>
            <person name="Goeker M."/>
        </authorList>
    </citation>
    <scope>NUCLEOTIDE SEQUENCE [LARGE SCALE GENOMIC DNA]</scope>
    <source>
        <strain evidence="1 2">DSM 25903</strain>
    </source>
</reference>
<dbReference type="RefSeq" id="WP_133772268.1">
    <property type="nucleotide sequence ID" value="NZ_SNZR01000014.1"/>
</dbReference>
<dbReference type="Proteomes" id="UP000295122">
    <property type="component" value="Unassembled WGS sequence"/>
</dbReference>
<keyword evidence="2" id="KW-1185">Reference proteome</keyword>
<protein>
    <submittedName>
        <fullName evidence="1">Uncharacterized protein</fullName>
    </submittedName>
</protein>
<dbReference type="AlphaFoldDB" id="A0A4R7BY54"/>
<dbReference type="EMBL" id="SNZR01000014">
    <property type="protein sequence ID" value="TDR88946.1"/>
    <property type="molecule type" value="Genomic_DNA"/>
</dbReference>
<comment type="caution">
    <text evidence="1">The sequence shown here is derived from an EMBL/GenBank/DDBJ whole genome shotgun (WGS) entry which is preliminary data.</text>
</comment>
<gene>
    <name evidence="1" type="ORF">EV668_3431</name>
</gene>